<accession>A0A9D1JID6</accession>
<dbReference type="EMBL" id="DVIR01000039">
    <property type="protein sequence ID" value="HIS24630.1"/>
    <property type="molecule type" value="Genomic_DNA"/>
</dbReference>
<feature type="transmembrane region" description="Helical" evidence="1">
    <location>
        <begin position="20"/>
        <end position="39"/>
    </location>
</feature>
<name>A0A9D1JID6_9FIRM</name>
<dbReference type="AlphaFoldDB" id="A0A9D1JID6"/>
<protein>
    <submittedName>
        <fullName evidence="2">Uncharacterized protein</fullName>
    </submittedName>
</protein>
<evidence type="ECO:0000256" key="1">
    <source>
        <dbReference type="SAM" id="Phobius"/>
    </source>
</evidence>
<dbReference type="Proteomes" id="UP000823982">
    <property type="component" value="Unassembled WGS sequence"/>
</dbReference>
<proteinExistence type="predicted"/>
<sequence>METVREQLVKKPYKSTDKAMQFFILAMALFIALAVMILASSLLGGIFIIAGLLFAAIVLYGGYYLSGNLNVEYEYCIAGSELSIDKIIDRRKRKTLCTLNLKEAEGFYRGEKELMDATVVSAAGDDDVYTIEYTDRKLGKTLIHFSPDERTLEMISPYLPRLS</sequence>
<comment type="caution">
    <text evidence="2">The sequence shown here is derived from an EMBL/GenBank/DDBJ whole genome shotgun (WGS) entry which is preliminary data.</text>
</comment>
<feature type="transmembrane region" description="Helical" evidence="1">
    <location>
        <begin position="45"/>
        <end position="65"/>
    </location>
</feature>
<keyword evidence="1" id="KW-1133">Transmembrane helix</keyword>
<organism evidence="2 3">
    <name type="scientific">Candidatus Faeciplasma gallinarum</name>
    <dbReference type="NCBI Taxonomy" id="2840799"/>
    <lineage>
        <taxon>Bacteria</taxon>
        <taxon>Bacillati</taxon>
        <taxon>Bacillota</taxon>
        <taxon>Clostridia</taxon>
        <taxon>Eubacteriales</taxon>
        <taxon>Oscillospiraceae</taxon>
        <taxon>Oscillospiraceae incertae sedis</taxon>
        <taxon>Candidatus Faeciplasma</taxon>
    </lineage>
</organism>
<keyword evidence="1" id="KW-0472">Membrane</keyword>
<reference evidence="2" key="2">
    <citation type="journal article" date="2021" name="PeerJ">
        <title>Extensive microbial diversity within the chicken gut microbiome revealed by metagenomics and culture.</title>
        <authorList>
            <person name="Gilroy R."/>
            <person name="Ravi A."/>
            <person name="Getino M."/>
            <person name="Pursley I."/>
            <person name="Horton D.L."/>
            <person name="Alikhan N.F."/>
            <person name="Baker D."/>
            <person name="Gharbi K."/>
            <person name="Hall N."/>
            <person name="Watson M."/>
            <person name="Adriaenssens E.M."/>
            <person name="Foster-Nyarko E."/>
            <person name="Jarju S."/>
            <person name="Secka A."/>
            <person name="Antonio M."/>
            <person name="Oren A."/>
            <person name="Chaudhuri R.R."/>
            <person name="La Ragione R."/>
            <person name="Hildebrand F."/>
            <person name="Pallen M.J."/>
        </authorList>
    </citation>
    <scope>NUCLEOTIDE SEQUENCE</scope>
    <source>
        <strain evidence="2">CHK157-1446</strain>
    </source>
</reference>
<keyword evidence="1" id="KW-0812">Transmembrane</keyword>
<reference evidence="2" key="1">
    <citation type="submission" date="2020-10" db="EMBL/GenBank/DDBJ databases">
        <authorList>
            <person name="Gilroy R."/>
        </authorList>
    </citation>
    <scope>NUCLEOTIDE SEQUENCE</scope>
    <source>
        <strain evidence="2">CHK157-1446</strain>
    </source>
</reference>
<evidence type="ECO:0000313" key="2">
    <source>
        <dbReference type="EMBL" id="HIS24630.1"/>
    </source>
</evidence>
<gene>
    <name evidence="2" type="ORF">IAD01_04415</name>
</gene>
<evidence type="ECO:0000313" key="3">
    <source>
        <dbReference type="Proteomes" id="UP000823982"/>
    </source>
</evidence>